<evidence type="ECO:0000313" key="5">
    <source>
        <dbReference type="EMBL" id="KAL1587486.1"/>
    </source>
</evidence>
<evidence type="ECO:0000256" key="3">
    <source>
        <dbReference type="ARBA" id="ARBA00023242"/>
    </source>
</evidence>
<gene>
    <name evidence="5" type="ORF">WHR41_03822</name>
</gene>
<dbReference type="GO" id="GO:0005666">
    <property type="term" value="C:RNA polymerase III complex"/>
    <property type="evidence" value="ECO:0007669"/>
    <property type="project" value="TreeGrafter"/>
</dbReference>
<protein>
    <recommendedName>
        <fullName evidence="4">DNA-directed RNA polymerases I, II, and III subunit RPABC3</fullName>
    </recommendedName>
</protein>
<comment type="function">
    <text evidence="4">DNA-dependent RNA polymerase catalyzes the transcription of DNA into RNA using the four ribonucleoside triphosphates as substrates. Common component of RNA polymerases I, II and III which synthesize ribosomal RNA precursors, mRNA precursors and many functional non-coding RNAs, and small RNAs, such as 5S rRNA and tRNAs, respectively.</text>
</comment>
<name>A0AB34KUK4_9PEZI</name>
<proteinExistence type="inferred from homology"/>
<evidence type="ECO:0000256" key="1">
    <source>
        <dbReference type="ARBA" id="ARBA00004123"/>
    </source>
</evidence>
<dbReference type="InterPro" id="IPR005570">
    <property type="entry name" value="RPABC3"/>
</dbReference>
<evidence type="ECO:0000256" key="4">
    <source>
        <dbReference type="PIRNR" id="PIRNR000779"/>
    </source>
</evidence>
<dbReference type="Pfam" id="PF03870">
    <property type="entry name" value="RNA_pol_Rpb8"/>
    <property type="match status" value="1"/>
</dbReference>
<dbReference type="SMART" id="SM00658">
    <property type="entry name" value="RPOL8c"/>
    <property type="match status" value="1"/>
</dbReference>
<dbReference type="Proteomes" id="UP000803884">
    <property type="component" value="Unassembled WGS sequence"/>
</dbReference>
<dbReference type="InterPro" id="IPR012340">
    <property type="entry name" value="NA-bd_OB-fold"/>
</dbReference>
<dbReference type="GO" id="GO:0005736">
    <property type="term" value="C:RNA polymerase I complex"/>
    <property type="evidence" value="ECO:0007669"/>
    <property type="project" value="TreeGrafter"/>
</dbReference>
<sequence>MSDATLYEETFNINSTIADKYDRVTRVLGATHDASTALTLDVNHELYPLSSGETVTMVLATTLNLDGTKDERGWREKKGESTLADMYDYVCYGKVYRFEEGEEGRSIKCYVSFGGLLMCLDGPHKKLSPLRIDNVYMLLKK</sequence>
<dbReference type="GO" id="GO:0005665">
    <property type="term" value="C:RNA polymerase II, core complex"/>
    <property type="evidence" value="ECO:0007669"/>
    <property type="project" value="UniProtKB-UniRule"/>
</dbReference>
<reference evidence="5 6" key="1">
    <citation type="journal article" date="2020" name="Microbiol. Resour. Announc.">
        <title>Draft Genome Sequence of a Cladosporium Species Isolated from the Mesophotic Ascidian Didemnum maculosum.</title>
        <authorList>
            <person name="Gioti A."/>
            <person name="Siaperas R."/>
            <person name="Nikolaivits E."/>
            <person name="Le Goff G."/>
            <person name="Ouazzani J."/>
            <person name="Kotoulas G."/>
            <person name="Topakas E."/>
        </authorList>
    </citation>
    <scope>NUCLEOTIDE SEQUENCE [LARGE SCALE GENOMIC DNA]</scope>
    <source>
        <strain evidence="5 6">TM138-S3</strain>
    </source>
</reference>
<keyword evidence="3 4" id="KW-0539">Nucleus</keyword>
<dbReference type="AlphaFoldDB" id="A0AB34KUK4"/>
<comment type="subcellular location">
    <subcellularLocation>
        <location evidence="1">Nucleus</location>
    </subcellularLocation>
</comment>
<dbReference type="GO" id="GO:0006351">
    <property type="term" value="P:DNA-templated transcription"/>
    <property type="evidence" value="ECO:0007669"/>
    <property type="project" value="UniProtKB-UniRule"/>
</dbReference>
<dbReference type="Gene3D" id="2.40.50.140">
    <property type="entry name" value="Nucleic acid-binding proteins"/>
    <property type="match status" value="1"/>
</dbReference>
<dbReference type="PIRSF" id="PIRSF000779">
    <property type="entry name" value="RNA_pol_Rpb8"/>
    <property type="match status" value="1"/>
</dbReference>
<evidence type="ECO:0000256" key="2">
    <source>
        <dbReference type="ARBA" id="ARBA00008912"/>
    </source>
</evidence>
<comment type="similarity">
    <text evidence="2 4">Belongs to the eukaryotic RPB8 RNA polymerase subunit family.</text>
</comment>
<comment type="caution">
    <text evidence="5">The sequence shown here is derived from an EMBL/GenBank/DDBJ whole genome shotgun (WGS) entry which is preliminary data.</text>
</comment>
<organism evidence="5 6">
    <name type="scientific">Cladosporium halotolerans</name>
    <dbReference type="NCBI Taxonomy" id="1052096"/>
    <lineage>
        <taxon>Eukaryota</taxon>
        <taxon>Fungi</taxon>
        <taxon>Dikarya</taxon>
        <taxon>Ascomycota</taxon>
        <taxon>Pezizomycotina</taxon>
        <taxon>Dothideomycetes</taxon>
        <taxon>Dothideomycetidae</taxon>
        <taxon>Cladosporiales</taxon>
        <taxon>Cladosporiaceae</taxon>
        <taxon>Cladosporium</taxon>
    </lineage>
</organism>
<dbReference type="FunFam" id="2.40.50.140:FF:000191">
    <property type="entry name" value="DNA-directed RNA polymerases I, II, and III subunit RPABC3"/>
    <property type="match status" value="1"/>
</dbReference>
<evidence type="ECO:0000313" key="6">
    <source>
        <dbReference type="Proteomes" id="UP000803884"/>
    </source>
</evidence>
<keyword evidence="6" id="KW-1185">Reference proteome</keyword>
<dbReference type="SUPFAM" id="SSF50249">
    <property type="entry name" value="Nucleic acid-binding proteins"/>
    <property type="match status" value="1"/>
</dbReference>
<dbReference type="GeneID" id="96005266"/>
<dbReference type="GO" id="GO:0003899">
    <property type="term" value="F:DNA-directed RNA polymerase activity"/>
    <property type="evidence" value="ECO:0007669"/>
    <property type="project" value="UniProtKB-UniRule"/>
</dbReference>
<dbReference type="EMBL" id="JAAQHG020000010">
    <property type="protein sequence ID" value="KAL1587486.1"/>
    <property type="molecule type" value="Genomic_DNA"/>
</dbReference>
<accession>A0AB34KUK4</accession>
<dbReference type="RefSeq" id="XP_069230591.1">
    <property type="nucleotide sequence ID" value="XM_069372428.1"/>
</dbReference>
<dbReference type="PANTHER" id="PTHR10917:SF0">
    <property type="entry name" value="DNA-DIRECTED RNA POLYMERASES I, II, AND III SUBUNIT RPABC3"/>
    <property type="match status" value="1"/>
</dbReference>
<dbReference type="PANTHER" id="PTHR10917">
    <property type="entry name" value="DNA-DIRECTED RNA POLYMERASES I, II, AND III SUBUNIT RPABC3"/>
    <property type="match status" value="1"/>
</dbReference>